<dbReference type="GO" id="GO:0006006">
    <property type="term" value="P:glucose metabolic process"/>
    <property type="evidence" value="ECO:0007669"/>
    <property type="project" value="TreeGrafter"/>
</dbReference>
<dbReference type="Proteomes" id="UP000596083">
    <property type="component" value="Chromosome"/>
</dbReference>
<evidence type="ECO:0000256" key="6">
    <source>
        <dbReference type="PIRSR" id="PIRSR005096-1"/>
    </source>
</evidence>
<feature type="binding site" evidence="7">
    <location>
        <position position="284"/>
    </location>
    <ligand>
        <name>beta-D-galactose</name>
        <dbReference type="ChEBI" id="CHEBI:27667"/>
    </ligand>
</feature>
<evidence type="ECO:0000313" key="9">
    <source>
        <dbReference type="EMBL" id="QQM32082.1"/>
    </source>
</evidence>
<gene>
    <name evidence="9" type="ORF">JET14_08010</name>
</gene>
<dbReference type="GO" id="GO:0033499">
    <property type="term" value="P:galactose catabolic process via UDP-galactose, Leloir pathway"/>
    <property type="evidence" value="ECO:0007669"/>
    <property type="project" value="TreeGrafter"/>
</dbReference>
<comment type="catalytic activity">
    <reaction evidence="5">
        <text>alpha-D-glucose = beta-D-glucose</text>
        <dbReference type="Rhea" id="RHEA:10264"/>
        <dbReference type="ChEBI" id="CHEBI:15903"/>
        <dbReference type="ChEBI" id="CHEBI:17925"/>
        <dbReference type="EC" id="5.1.3.3"/>
    </reaction>
</comment>
<dbReference type="InterPro" id="IPR015443">
    <property type="entry name" value="Aldose_1-epimerase"/>
</dbReference>
<name>A0A7T7HN53_9HYPH</name>
<feature type="active site" description="Proton donor" evidence="6">
    <location>
        <position position="216"/>
    </location>
</feature>
<feature type="binding site" evidence="8">
    <location>
        <begin position="216"/>
        <end position="218"/>
    </location>
    <ligand>
        <name>beta-D-galactose</name>
        <dbReference type="ChEBI" id="CHEBI:27667"/>
    </ligand>
</feature>
<evidence type="ECO:0000256" key="3">
    <source>
        <dbReference type="ARBA" id="ARBA00023235"/>
    </source>
</evidence>
<sequence length="386" mass="42591">MNNAWRWPPGLLHNKERSVFAYREGERRLRHFREDTALAGHTIEHAVIGEIDGQAVDAYRLRGGDTEIEVMTYGAILRRVMRPDRNGTVEDIVIGYDNPADYVTKPGNAGAICGRLSNRLAFGRFTLDGVDYQLPTNSGPHHLHGGLPGFGKRFWKAAPDPDNNAVTFRMDSPDGDQGYPGALNASVTYRVHDGGALAIEMEAVTDRATIVNIIHHGYWNLAGHASGSVGNQHLCLLCDGYTAVNEDKIPSGEIVAVAGTPYDFTKMHPIGDRIAETWPGVGYDHNLCVAGYDGSMRLVAEAEDPESGRGFRLFTNQPGVQFYTAGHYRAQPTEGKSGALYREFAGFALETQAYPDSPNHENFPTVVLRPGETYRHLMRFDFTVKQ</sequence>
<protein>
    <recommendedName>
        <fullName evidence="5">Aldose 1-epimerase</fullName>
        <ecNumber evidence="5">5.1.3.3</ecNumber>
    </recommendedName>
</protein>
<keyword evidence="3 5" id="KW-0413">Isomerase</keyword>
<dbReference type="CDD" id="cd09019">
    <property type="entry name" value="galactose_mutarotase_like"/>
    <property type="match status" value="1"/>
</dbReference>
<dbReference type="PANTHER" id="PTHR10091">
    <property type="entry name" value="ALDOSE-1-EPIMERASE"/>
    <property type="match status" value="1"/>
</dbReference>
<keyword evidence="4 5" id="KW-0119">Carbohydrate metabolism</keyword>
<feature type="binding site" evidence="8">
    <location>
        <begin position="118"/>
        <end position="119"/>
    </location>
    <ligand>
        <name>beta-D-galactose</name>
        <dbReference type="ChEBI" id="CHEBI:27667"/>
    </ligand>
</feature>
<dbReference type="AlphaFoldDB" id="A0A7T7HN53"/>
<dbReference type="GO" id="GO:0004034">
    <property type="term" value="F:aldose 1-epimerase activity"/>
    <property type="evidence" value="ECO:0007669"/>
    <property type="project" value="UniProtKB-EC"/>
</dbReference>
<comment type="pathway">
    <text evidence="1 5">Carbohydrate metabolism; hexose metabolism.</text>
</comment>
<evidence type="ECO:0000256" key="8">
    <source>
        <dbReference type="PIRSR" id="PIRSR005096-3"/>
    </source>
</evidence>
<dbReference type="EC" id="5.1.3.3" evidence="5"/>
<dbReference type="InterPro" id="IPR008183">
    <property type="entry name" value="Aldose_1/G6P_1-epimerase"/>
</dbReference>
<dbReference type="InterPro" id="IPR047215">
    <property type="entry name" value="Galactose_mutarotase-like"/>
</dbReference>
<dbReference type="SUPFAM" id="SSF74650">
    <property type="entry name" value="Galactose mutarotase-like"/>
    <property type="match status" value="1"/>
</dbReference>
<dbReference type="Pfam" id="PF01263">
    <property type="entry name" value="Aldose_epim"/>
    <property type="match status" value="1"/>
</dbReference>
<evidence type="ECO:0000256" key="2">
    <source>
        <dbReference type="ARBA" id="ARBA00006206"/>
    </source>
</evidence>
<evidence type="ECO:0000313" key="10">
    <source>
        <dbReference type="Proteomes" id="UP000596083"/>
    </source>
</evidence>
<comment type="similarity">
    <text evidence="2 5">Belongs to the aldose epimerase family.</text>
</comment>
<proteinExistence type="inferred from homology"/>
<dbReference type="InterPro" id="IPR011013">
    <property type="entry name" value="Gal_mutarotase_sf_dom"/>
</dbReference>
<dbReference type="InterPro" id="IPR014718">
    <property type="entry name" value="GH-type_carb-bd"/>
</dbReference>
<evidence type="ECO:0000256" key="4">
    <source>
        <dbReference type="ARBA" id="ARBA00023277"/>
    </source>
</evidence>
<evidence type="ECO:0000256" key="1">
    <source>
        <dbReference type="ARBA" id="ARBA00005028"/>
    </source>
</evidence>
<feature type="active site" description="Proton acceptor" evidence="6">
    <location>
        <position position="350"/>
    </location>
</feature>
<reference evidence="9 10" key="1">
    <citation type="submission" date="2020-12" db="EMBL/GenBank/DDBJ databases">
        <authorList>
            <person name="Zheng R.K."/>
            <person name="Sun C.M."/>
        </authorList>
    </citation>
    <scope>NUCLEOTIDE SEQUENCE [LARGE SCALE GENOMIC DNA]</scope>
    <source>
        <strain evidence="9 10">ZRK001</strain>
    </source>
</reference>
<dbReference type="Gene3D" id="2.70.98.10">
    <property type="match status" value="1"/>
</dbReference>
<dbReference type="UniPathway" id="UPA00242"/>
<evidence type="ECO:0000256" key="5">
    <source>
        <dbReference type="PIRNR" id="PIRNR005096"/>
    </source>
</evidence>
<dbReference type="GO" id="GO:0030246">
    <property type="term" value="F:carbohydrate binding"/>
    <property type="evidence" value="ECO:0007669"/>
    <property type="project" value="InterPro"/>
</dbReference>
<dbReference type="EMBL" id="CP066786">
    <property type="protein sequence ID" value="QQM32082.1"/>
    <property type="molecule type" value="Genomic_DNA"/>
</dbReference>
<dbReference type="PIRSF" id="PIRSF005096">
    <property type="entry name" value="GALM"/>
    <property type="match status" value="1"/>
</dbReference>
<dbReference type="PANTHER" id="PTHR10091:SF0">
    <property type="entry name" value="GALACTOSE MUTAROTASE"/>
    <property type="match status" value="1"/>
</dbReference>
<accession>A0A7T7HN53</accession>
<evidence type="ECO:0000256" key="7">
    <source>
        <dbReference type="PIRSR" id="PIRSR005096-2"/>
    </source>
</evidence>
<organism evidence="9 10">
    <name type="scientific">Martelella lutilitoris</name>
    <dbReference type="NCBI Taxonomy" id="2583532"/>
    <lineage>
        <taxon>Bacteria</taxon>
        <taxon>Pseudomonadati</taxon>
        <taxon>Pseudomonadota</taxon>
        <taxon>Alphaproteobacteria</taxon>
        <taxon>Hyphomicrobiales</taxon>
        <taxon>Aurantimonadaceae</taxon>
        <taxon>Martelella</taxon>
    </lineage>
</organism>
<dbReference type="KEGG" id="mlut:JET14_08010"/>